<gene>
    <name evidence="2" type="ORF">DEP91_01205</name>
</gene>
<dbReference type="InterPro" id="IPR056090">
    <property type="entry name" value="DUF7673"/>
</dbReference>
<reference evidence="2 3" key="1">
    <citation type="journal article" date="2018" name="Nat. Biotechnol.">
        <title>A standardized bacterial taxonomy based on genome phylogeny substantially revises the tree of life.</title>
        <authorList>
            <person name="Parks D.H."/>
            <person name="Chuvochina M."/>
            <person name="Waite D.W."/>
            <person name="Rinke C."/>
            <person name="Skarshewski A."/>
            <person name="Chaumeil P.A."/>
            <person name="Hugenholtz P."/>
        </authorList>
    </citation>
    <scope>NUCLEOTIDE SEQUENCE [LARGE SCALE GENOMIC DNA]</scope>
    <source>
        <strain evidence="2">UBA9015</strain>
    </source>
</reference>
<organism evidence="2 3">
    <name type="scientific">Sphingomonas bacterium</name>
    <dbReference type="NCBI Taxonomy" id="1895847"/>
    <lineage>
        <taxon>Bacteria</taxon>
        <taxon>Pseudomonadati</taxon>
        <taxon>Pseudomonadota</taxon>
        <taxon>Alphaproteobacteria</taxon>
        <taxon>Sphingomonadales</taxon>
        <taxon>Sphingomonadaceae</taxon>
        <taxon>Sphingomonas</taxon>
    </lineage>
</organism>
<evidence type="ECO:0000313" key="3">
    <source>
        <dbReference type="Proteomes" id="UP000262699"/>
    </source>
</evidence>
<dbReference type="Pfam" id="PF24720">
    <property type="entry name" value="DUF7673"/>
    <property type="match status" value="1"/>
</dbReference>
<dbReference type="EMBL" id="DOYJ01000039">
    <property type="protein sequence ID" value="HCB74788.1"/>
    <property type="molecule type" value="Genomic_DNA"/>
</dbReference>
<proteinExistence type="predicted"/>
<dbReference type="AlphaFoldDB" id="A0A3D0W9Z1"/>
<evidence type="ECO:0000313" key="2">
    <source>
        <dbReference type="EMBL" id="HCB74788.1"/>
    </source>
</evidence>
<evidence type="ECO:0000259" key="1">
    <source>
        <dbReference type="Pfam" id="PF24720"/>
    </source>
</evidence>
<feature type="domain" description="DUF7673" evidence="1">
    <location>
        <begin position="10"/>
        <end position="93"/>
    </location>
</feature>
<sequence>MNDNDEVSGAIDRLVAIASSDTGQSALVANFLLAWWDGPSWGHFPIADLFGLDRSVGADVARVFTFLAEQPGAIYPDAFGHRQSMADLVEAWREISEDRRV</sequence>
<accession>A0A3D0W9Z1</accession>
<protein>
    <recommendedName>
        <fullName evidence="1">DUF7673 domain-containing protein</fullName>
    </recommendedName>
</protein>
<name>A0A3D0W9Z1_9SPHN</name>
<dbReference type="Proteomes" id="UP000262699">
    <property type="component" value="Unassembled WGS sequence"/>
</dbReference>
<comment type="caution">
    <text evidence="2">The sequence shown here is derived from an EMBL/GenBank/DDBJ whole genome shotgun (WGS) entry which is preliminary data.</text>
</comment>